<keyword evidence="8" id="KW-1185">Reference proteome</keyword>
<gene>
    <name evidence="7" type="primary">COX14_2</name>
    <name evidence="7" type="ORF">GRS66_009681</name>
</gene>
<keyword evidence="2 6" id="KW-0812">Transmembrane</keyword>
<dbReference type="GO" id="GO:0016020">
    <property type="term" value="C:membrane"/>
    <property type="evidence" value="ECO:0007669"/>
    <property type="project" value="UniProtKB-SubCell"/>
</dbReference>
<evidence type="ECO:0000256" key="3">
    <source>
        <dbReference type="ARBA" id="ARBA00022989"/>
    </source>
</evidence>
<dbReference type="InterPro" id="IPR029208">
    <property type="entry name" value="COX14"/>
</dbReference>
<keyword evidence="4 6" id="KW-0472">Membrane</keyword>
<dbReference type="EMBL" id="CP049010">
    <property type="protein sequence ID" value="QID87025.1"/>
    <property type="molecule type" value="Genomic_DNA"/>
</dbReference>
<feature type="region of interest" description="Disordered" evidence="5">
    <location>
        <begin position="65"/>
        <end position="86"/>
    </location>
</feature>
<evidence type="ECO:0000256" key="6">
    <source>
        <dbReference type="SAM" id="Phobius"/>
    </source>
</evidence>
<accession>A0A6C1ED47</accession>
<evidence type="ECO:0000313" key="7">
    <source>
        <dbReference type="EMBL" id="QID87025.1"/>
    </source>
</evidence>
<evidence type="ECO:0000313" key="8">
    <source>
        <dbReference type="Proteomes" id="UP000501346"/>
    </source>
</evidence>
<evidence type="ECO:0000256" key="2">
    <source>
        <dbReference type="ARBA" id="ARBA00022692"/>
    </source>
</evidence>
<evidence type="ECO:0000256" key="5">
    <source>
        <dbReference type="SAM" id="MobiDB-lite"/>
    </source>
</evidence>
<dbReference type="Pfam" id="PF14880">
    <property type="entry name" value="COX14"/>
    <property type="match status" value="1"/>
</dbReference>
<organism evidence="7 8">
    <name type="scientific">Saccharomyces pastorianus</name>
    <name type="common">Lager yeast</name>
    <name type="synonym">Saccharomyces cerevisiae x Saccharomyces eubayanus</name>
    <dbReference type="NCBI Taxonomy" id="27292"/>
    <lineage>
        <taxon>Eukaryota</taxon>
        <taxon>Fungi</taxon>
        <taxon>Dikarya</taxon>
        <taxon>Ascomycota</taxon>
        <taxon>Saccharomycotina</taxon>
        <taxon>Saccharomycetes</taxon>
        <taxon>Saccharomycetales</taxon>
        <taxon>Saccharomycetaceae</taxon>
        <taxon>Saccharomyces</taxon>
    </lineage>
</organism>
<dbReference type="Proteomes" id="UP000501346">
    <property type="component" value="Chromosome SeXIII-ScXIII"/>
</dbReference>
<reference evidence="7 8" key="1">
    <citation type="journal article" date="2019" name="BMC Genomics">
        <title>Chromosome level assembly and comparative genome analysis confirm lager-brewing yeasts originated from a single hybridization.</title>
        <authorList>
            <person name="Salazar A.N."/>
            <person name="Gorter de Vries A.R."/>
            <person name="van den Broek M."/>
            <person name="Brouwers N."/>
            <person name="de la Torre Cortes P."/>
            <person name="Kuijpers N.G.A."/>
            <person name="Daran J.G."/>
            <person name="Abeel T."/>
        </authorList>
    </citation>
    <scope>NUCLEOTIDE SEQUENCE [LARGE SCALE GENOMIC DNA]</scope>
    <source>
        <strain evidence="7 8">CBS 1483</strain>
    </source>
</reference>
<sequence length="86" mass="9985">MQLQDKNNREEEPRRIMSKYAWYTRVTDTLHRLTVLTLVGGTLYMSGGLAYTLYMNGKKYEQQVTQQKALEEDNQQLQSPTASPVE</sequence>
<feature type="compositionally biased region" description="Polar residues" evidence="5">
    <location>
        <begin position="75"/>
        <end position="86"/>
    </location>
</feature>
<dbReference type="OrthoDB" id="4083952at2759"/>
<comment type="subcellular location">
    <subcellularLocation>
        <location evidence="1">Membrane</location>
        <topology evidence="1">Single-pass membrane protein</topology>
    </subcellularLocation>
</comment>
<name>A0A6C1ED47_SACPS</name>
<feature type="transmembrane region" description="Helical" evidence="6">
    <location>
        <begin position="33"/>
        <end position="54"/>
    </location>
</feature>
<keyword evidence="3 6" id="KW-1133">Transmembrane helix</keyword>
<dbReference type="AlphaFoldDB" id="A0A6C1ED47"/>
<protein>
    <submittedName>
        <fullName evidence="7">Cytochrome c oxidase assembly protein cox14</fullName>
    </submittedName>
</protein>
<proteinExistence type="predicted"/>
<evidence type="ECO:0000256" key="4">
    <source>
        <dbReference type="ARBA" id="ARBA00023136"/>
    </source>
</evidence>
<evidence type="ECO:0000256" key="1">
    <source>
        <dbReference type="ARBA" id="ARBA00004167"/>
    </source>
</evidence>